<evidence type="ECO:0000256" key="1">
    <source>
        <dbReference type="ARBA" id="ARBA00004651"/>
    </source>
</evidence>
<dbReference type="PANTHER" id="PTHR36115:SF9">
    <property type="entry name" value="LMO1584 PROTEIN"/>
    <property type="match status" value="1"/>
</dbReference>
<keyword evidence="9" id="KW-1185">Reference proteome</keyword>
<evidence type="ECO:0000259" key="7">
    <source>
        <dbReference type="Pfam" id="PF06271"/>
    </source>
</evidence>
<protein>
    <submittedName>
        <fullName evidence="8">Uncharacterized membrane protein YckC, RDD family</fullName>
    </submittedName>
</protein>
<evidence type="ECO:0000256" key="6">
    <source>
        <dbReference type="SAM" id="Phobius"/>
    </source>
</evidence>
<keyword evidence="4 6" id="KW-1133">Transmembrane helix</keyword>
<dbReference type="Pfam" id="PF06271">
    <property type="entry name" value="RDD"/>
    <property type="match status" value="1"/>
</dbReference>
<accession>A0A1I2HNC3</accession>
<name>A0A1I2HNC3_9BACL</name>
<feature type="transmembrane region" description="Helical" evidence="6">
    <location>
        <begin position="20"/>
        <end position="43"/>
    </location>
</feature>
<feature type="transmembrane region" description="Helical" evidence="6">
    <location>
        <begin position="55"/>
        <end position="75"/>
    </location>
</feature>
<dbReference type="InterPro" id="IPR010432">
    <property type="entry name" value="RDD"/>
</dbReference>
<feature type="transmembrane region" description="Helical" evidence="6">
    <location>
        <begin position="114"/>
        <end position="134"/>
    </location>
</feature>
<proteinExistence type="predicted"/>
<evidence type="ECO:0000256" key="5">
    <source>
        <dbReference type="ARBA" id="ARBA00023136"/>
    </source>
</evidence>
<dbReference type="PANTHER" id="PTHR36115">
    <property type="entry name" value="PROLINE-RICH ANTIGEN HOMOLOG-RELATED"/>
    <property type="match status" value="1"/>
</dbReference>
<evidence type="ECO:0000313" key="8">
    <source>
        <dbReference type="EMBL" id="SFF30800.1"/>
    </source>
</evidence>
<evidence type="ECO:0000256" key="4">
    <source>
        <dbReference type="ARBA" id="ARBA00022989"/>
    </source>
</evidence>
<reference evidence="9" key="1">
    <citation type="submission" date="2016-10" db="EMBL/GenBank/DDBJ databases">
        <authorList>
            <person name="Varghese N."/>
            <person name="Submissions S."/>
        </authorList>
    </citation>
    <scope>NUCLEOTIDE SEQUENCE [LARGE SCALE GENOMIC DNA]</scope>
    <source>
        <strain evidence="9">CGMCC 1.10223</strain>
    </source>
</reference>
<dbReference type="EMBL" id="FONN01000024">
    <property type="protein sequence ID" value="SFF30800.1"/>
    <property type="molecule type" value="Genomic_DNA"/>
</dbReference>
<dbReference type="RefSeq" id="WP_052736717.1">
    <property type="nucleotide sequence ID" value="NZ_FONN01000024.1"/>
</dbReference>
<comment type="subcellular location">
    <subcellularLocation>
        <location evidence="1">Cell membrane</location>
        <topology evidence="1">Multi-pass membrane protein</topology>
    </subcellularLocation>
</comment>
<evidence type="ECO:0000256" key="3">
    <source>
        <dbReference type="ARBA" id="ARBA00022692"/>
    </source>
</evidence>
<sequence length="193" mass="22140">MLVYAGFWKRLFAYIIDDIILYLFTYIGLLMIMLLFSMPIAALRSDSLYSQSFDGFFSVIVPSIFLFYIVLRWLYFTLMEMSPAQGTLGKMALGIIVTDERFERVTFGRATGRFFGRILSGLILYVGFLIIPFTSKKQGLHDKMAGTYVVDKKVLLLAKQFGLDVHQPPFVQYPTYSPMHQPVQPPLMPFGKE</sequence>
<dbReference type="GO" id="GO:0005886">
    <property type="term" value="C:plasma membrane"/>
    <property type="evidence" value="ECO:0007669"/>
    <property type="project" value="UniProtKB-SubCell"/>
</dbReference>
<organism evidence="8 9">
    <name type="scientific">Paenibacillus algorifonticola</name>
    <dbReference type="NCBI Taxonomy" id="684063"/>
    <lineage>
        <taxon>Bacteria</taxon>
        <taxon>Bacillati</taxon>
        <taxon>Bacillota</taxon>
        <taxon>Bacilli</taxon>
        <taxon>Bacillales</taxon>
        <taxon>Paenibacillaceae</taxon>
        <taxon>Paenibacillus</taxon>
    </lineage>
</organism>
<dbReference type="AlphaFoldDB" id="A0A1I2HNC3"/>
<dbReference type="Proteomes" id="UP000183410">
    <property type="component" value="Unassembled WGS sequence"/>
</dbReference>
<keyword evidence="5 6" id="KW-0472">Membrane</keyword>
<dbReference type="InterPro" id="IPR051791">
    <property type="entry name" value="Pra-immunoreactive"/>
</dbReference>
<gene>
    <name evidence="8" type="ORF">SAMN04487969_12479</name>
</gene>
<evidence type="ECO:0000313" key="9">
    <source>
        <dbReference type="Proteomes" id="UP000183410"/>
    </source>
</evidence>
<evidence type="ECO:0000256" key="2">
    <source>
        <dbReference type="ARBA" id="ARBA00022475"/>
    </source>
</evidence>
<feature type="domain" description="RDD" evidence="7">
    <location>
        <begin position="4"/>
        <end position="146"/>
    </location>
</feature>
<keyword evidence="3 6" id="KW-0812">Transmembrane</keyword>
<keyword evidence="2" id="KW-1003">Cell membrane</keyword>